<dbReference type="GO" id="GO:0005886">
    <property type="term" value="C:plasma membrane"/>
    <property type="evidence" value="ECO:0007669"/>
    <property type="project" value="TreeGrafter"/>
</dbReference>
<sequence>MSARARAFDRFGTRSIATRLFLSAAFWSVLILLLAGVTLSAINRRSAEADFDQRLSVYVRALAANLGDPGDETHSNLGQLGETMFELPLSGWYWQITPLDGDPNDIRASRSLFAERLPRLTGEGVESEVGGIRRGYAVGPDDRRLRLVERDIETDDKHRYLVQVAASPEEVELDIQSFNVALEVTLAVLALALILSTVLQVRFGLRPLRQLGAGVAAIRQGDAERIEGEYPREIAPLANELNLLIVANREIVDRARTHVGNLAHALKTPLSVIVNEVSSPGAGEPDGLAAKVRDQVGIMRDQVTYYLDRARAAARSTVIGTVTDVRPVIDGLVRTFGKIYRDRDVVFEAELPDGLRFRGEKQDLEDLVGNLVDNAGKWASGRVRVTVETTNDPGELGPSALLIYVDDDGDGLDAEARGQVARRGRRLDESKPGSGLGLSIVTDLAGTYGGTFTLDESPLGGLRAVLRLPGSRTDFRPNPV</sequence>
<evidence type="ECO:0000256" key="6">
    <source>
        <dbReference type="ARBA" id="ARBA00022692"/>
    </source>
</evidence>
<dbReference type="Gene3D" id="1.10.287.130">
    <property type="match status" value="1"/>
</dbReference>
<dbReference type="EC" id="2.7.13.3" evidence="3"/>
<dbReference type="PROSITE" id="PS50885">
    <property type="entry name" value="HAMP"/>
    <property type="match status" value="1"/>
</dbReference>
<dbReference type="PROSITE" id="PS50109">
    <property type="entry name" value="HIS_KIN"/>
    <property type="match status" value="1"/>
</dbReference>
<dbReference type="InterPro" id="IPR005467">
    <property type="entry name" value="His_kinase_dom"/>
</dbReference>
<evidence type="ECO:0000313" key="13">
    <source>
        <dbReference type="EMBL" id="RYC31512.1"/>
    </source>
</evidence>
<keyword evidence="14" id="KW-1185">Reference proteome</keyword>
<evidence type="ECO:0000256" key="3">
    <source>
        <dbReference type="ARBA" id="ARBA00012438"/>
    </source>
</evidence>
<dbReference type="AlphaFoldDB" id="A0A4Q2U532"/>
<evidence type="ECO:0000256" key="7">
    <source>
        <dbReference type="ARBA" id="ARBA00022777"/>
    </source>
</evidence>
<dbReference type="PANTHER" id="PTHR45436">
    <property type="entry name" value="SENSOR HISTIDINE KINASE YKOH"/>
    <property type="match status" value="1"/>
</dbReference>
<dbReference type="GO" id="GO:0004673">
    <property type="term" value="F:protein histidine kinase activity"/>
    <property type="evidence" value="ECO:0007669"/>
    <property type="project" value="UniProtKB-EC"/>
</dbReference>
<gene>
    <name evidence="13" type="ORF">D3273_12765</name>
</gene>
<dbReference type="PRINTS" id="PR00344">
    <property type="entry name" value="BCTRLSENSOR"/>
</dbReference>
<dbReference type="EMBL" id="QYBB01000013">
    <property type="protein sequence ID" value="RYC31512.1"/>
    <property type="molecule type" value="Genomic_DNA"/>
</dbReference>
<evidence type="ECO:0000259" key="12">
    <source>
        <dbReference type="PROSITE" id="PS50885"/>
    </source>
</evidence>
<reference evidence="13 14" key="2">
    <citation type="submission" date="2019-02" db="EMBL/GenBank/DDBJ databases">
        <title>'Lichenibacterium ramalinii' gen. nov. sp. nov., 'Lichenibacterium minor' gen. nov. sp. nov.</title>
        <authorList>
            <person name="Pankratov T."/>
        </authorList>
    </citation>
    <scope>NUCLEOTIDE SEQUENCE [LARGE SCALE GENOMIC DNA]</scope>
    <source>
        <strain evidence="13 14">RmlP026</strain>
    </source>
</reference>
<name>A0A4Q2U532_9HYPH</name>
<accession>A0A4Q2U532</accession>
<keyword evidence="7 13" id="KW-0418">Kinase</keyword>
<dbReference type="Pfam" id="PF02518">
    <property type="entry name" value="HATPase_c"/>
    <property type="match status" value="1"/>
</dbReference>
<comment type="subcellular location">
    <subcellularLocation>
        <location evidence="2">Membrane</location>
    </subcellularLocation>
</comment>
<dbReference type="InterPro" id="IPR003660">
    <property type="entry name" value="HAMP_dom"/>
</dbReference>
<dbReference type="GO" id="GO:0000160">
    <property type="term" value="P:phosphorelay signal transduction system"/>
    <property type="evidence" value="ECO:0007669"/>
    <property type="project" value="UniProtKB-KW"/>
</dbReference>
<keyword evidence="5" id="KW-0808">Transferase</keyword>
<keyword evidence="8" id="KW-1133">Transmembrane helix</keyword>
<evidence type="ECO:0000256" key="1">
    <source>
        <dbReference type="ARBA" id="ARBA00000085"/>
    </source>
</evidence>
<comment type="caution">
    <text evidence="13">The sequence shown here is derived from an EMBL/GenBank/DDBJ whole genome shotgun (WGS) entry which is preliminary data.</text>
</comment>
<feature type="domain" description="Histidine kinase" evidence="11">
    <location>
        <begin position="261"/>
        <end position="472"/>
    </location>
</feature>
<dbReference type="PANTHER" id="PTHR45436:SF5">
    <property type="entry name" value="SENSOR HISTIDINE KINASE TRCS"/>
    <property type="match status" value="1"/>
</dbReference>
<keyword evidence="6" id="KW-0812">Transmembrane</keyword>
<dbReference type="OrthoDB" id="9809567at2"/>
<evidence type="ECO:0000256" key="4">
    <source>
        <dbReference type="ARBA" id="ARBA00022553"/>
    </source>
</evidence>
<dbReference type="RefSeq" id="WP_129227117.1">
    <property type="nucleotide sequence ID" value="NZ_QYBB01000013.1"/>
</dbReference>
<protein>
    <recommendedName>
        <fullName evidence="3">histidine kinase</fullName>
        <ecNumber evidence="3">2.7.13.3</ecNumber>
    </recommendedName>
</protein>
<keyword evidence="4" id="KW-0597">Phosphoprotein</keyword>
<reference evidence="13 14" key="1">
    <citation type="submission" date="2018-12" db="EMBL/GenBank/DDBJ databases">
        <authorList>
            <person name="Grouzdev D.S."/>
            <person name="Krutkina M.S."/>
        </authorList>
    </citation>
    <scope>NUCLEOTIDE SEQUENCE [LARGE SCALE GENOMIC DNA]</scope>
    <source>
        <strain evidence="13 14">RmlP026</strain>
    </source>
</reference>
<proteinExistence type="predicted"/>
<evidence type="ECO:0000259" key="11">
    <source>
        <dbReference type="PROSITE" id="PS50109"/>
    </source>
</evidence>
<keyword evidence="9" id="KW-0902">Two-component regulatory system</keyword>
<evidence type="ECO:0000256" key="5">
    <source>
        <dbReference type="ARBA" id="ARBA00022679"/>
    </source>
</evidence>
<organism evidence="13 14">
    <name type="scientific">Lichenibacterium minor</name>
    <dbReference type="NCBI Taxonomy" id="2316528"/>
    <lineage>
        <taxon>Bacteria</taxon>
        <taxon>Pseudomonadati</taxon>
        <taxon>Pseudomonadota</taxon>
        <taxon>Alphaproteobacteria</taxon>
        <taxon>Hyphomicrobiales</taxon>
        <taxon>Lichenihabitantaceae</taxon>
        <taxon>Lichenibacterium</taxon>
    </lineage>
</organism>
<evidence type="ECO:0000256" key="10">
    <source>
        <dbReference type="ARBA" id="ARBA00023136"/>
    </source>
</evidence>
<dbReference type="InterPro" id="IPR004358">
    <property type="entry name" value="Sig_transdc_His_kin-like_C"/>
</dbReference>
<evidence type="ECO:0000256" key="9">
    <source>
        <dbReference type="ARBA" id="ARBA00023012"/>
    </source>
</evidence>
<dbReference type="Proteomes" id="UP000290759">
    <property type="component" value="Unassembled WGS sequence"/>
</dbReference>
<dbReference type="InterPro" id="IPR050428">
    <property type="entry name" value="TCS_sensor_his_kinase"/>
</dbReference>
<dbReference type="SUPFAM" id="SSF55874">
    <property type="entry name" value="ATPase domain of HSP90 chaperone/DNA topoisomerase II/histidine kinase"/>
    <property type="match status" value="1"/>
</dbReference>
<feature type="domain" description="HAMP" evidence="12">
    <location>
        <begin position="202"/>
        <end position="253"/>
    </location>
</feature>
<keyword evidence="10" id="KW-0472">Membrane</keyword>
<dbReference type="SMART" id="SM00387">
    <property type="entry name" value="HATPase_c"/>
    <property type="match status" value="1"/>
</dbReference>
<dbReference type="InterPro" id="IPR003594">
    <property type="entry name" value="HATPase_dom"/>
</dbReference>
<dbReference type="Gene3D" id="3.30.565.10">
    <property type="entry name" value="Histidine kinase-like ATPase, C-terminal domain"/>
    <property type="match status" value="1"/>
</dbReference>
<evidence type="ECO:0000313" key="14">
    <source>
        <dbReference type="Proteomes" id="UP000290759"/>
    </source>
</evidence>
<comment type="catalytic activity">
    <reaction evidence="1">
        <text>ATP + protein L-histidine = ADP + protein N-phospho-L-histidine.</text>
        <dbReference type="EC" id="2.7.13.3"/>
    </reaction>
</comment>
<evidence type="ECO:0000256" key="8">
    <source>
        <dbReference type="ARBA" id="ARBA00022989"/>
    </source>
</evidence>
<dbReference type="InterPro" id="IPR036890">
    <property type="entry name" value="HATPase_C_sf"/>
</dbReference>
<evidence type="ECO:0000256" key="2">
    <source>
        <dbReference type="ARBA" id="ARBA00004370"/>
    </source>
</evidence>